<sequence length="514" mass="58389">MAHLYAYGTILSLSTLLLWIRSRRNRRYDSLPPSPKADPLIGNLRTLMKVVDEPRTYRDWGMGLGSDIISITLPGKVIIVLNSQEAVEEIFARRALIYSDRPFVPMISNENLMGWGNLTRMLRYGERWRFQRKLTDEALHKNASKAMWPLVERQTHLILHRLLANPGQFSEEIKRVSGATVLMSVYGYDAASVDDNLFNIVETAVRSVSEALVVQNFLVNTFPWLEYVPEWFPGAMWKAKANEWRRQRDLMLHIPFEWTKSKMSTVTATTSMLSSWLTKYTYMHPADSDLSIAELEDRIRWASSTIFFAATDTTVSSIRTFIMAMAMHLDIQTKAQAEIDSVIGTRLPELADQGSLKYVQCIVKEVLRWRLIKPLAAPHACIQDDTYKGYHIPKGALVVGNTWAISNNPDVYPDPDCFKPDRFLDSSVPEAPAFGFGRRICPGAHHAKSVLFIIAASILSMFEIRPEADENGKPIPLSAEQKMNGAVWELLPFKCKITPRSEAHERIIKESVSI</sequence>
<dbReference type="InterPro" id="IPR002401">
    <property type="entry name" value="Cyt_P450_E_grp-I"/>
</dbReference>
<keyword evidence="8 10" id="KW-0503">Monooxygenase</keyword>
<feature type="binding site" description="axial binding residue" evidence="9">
    <location>
        <position position="441"/>
    </location>
    <ligand>
        <name>heme</name>
        <dbReference type="ChEBI" id="CHEBI:30413"/>
    </ligand>
    <ligandPart>
        <name>Fe</name>
        <dbReference type="ChEBI" id="CHEBI:18248"/>
    </ligandPart>
</feature>
<evidence type="ECO:0000256" key="2">
    <source>
        <dbReference type="ARBA" id="ARBA00005179"/>
    </source>
</evidence>
<dbReference type="InterPro" id="IPR001128">
    <property type="entry name" value="Cyt_P450"/>
</dbReference>
<evidence type="ECO:0000256" key="1">
    <source>
        <dbReference type="ARBA" id="ARBA00001971"/>
    </source>
</evidence>
<comment type="similarity">
    <text evidence="3 10">Belongs to the cytochrome P450 family.</text>
</comment>
<reference evidence="11" key="1">
    <citation type="submission" date="2021-01" db="EMBL/GenBank/DDBJ databases">
        <authorList>
            <person name="Kaushik A."/>
        </authorList>
    </citation>
    <scope>NUCLEOTIDE SEQUENCE</scope>
    <source>
        <strain evidence="11">AG1-1C</strain>
    </source>
</reference>
<keyword evidence="5 9" id="KW-0479">Metal-binding</keyword>
<dbReference type="CDD" id="cd11065">
    <property type="entry name" value="CYP64-like"/>
    <property type="match status" value="1"/>
</dbReference>
<comment type="pathway">
    <text evidence="2">Secondary metabolite biosynthesis.</text>
</comment>
<proteinExistence type="inferred from homology"/>
<evidence type="ECO:0000256" key="6">
    <source>
        <dbReference type="ARBA" id="ARBA00023002"/>
    </source>
</evidence>
<keyword evidence="7 9" id="KW-0408">Iron</keyword>
<evidence type="ECO:0000256" key="9">
    <source>
        <dbReference type="PIRSR" id="PIRSR602401-1"/>
    </source>
</evidence>
<dbReference type="Pfam" id="PF00067">
    <property type="entry name" value="p450"/>
    <property type="match status" value="1"/>
</dbReference>
<name>A0A8H2WAR6_9AGAM</name>
<evidence type="ECO:0000256" key="5">
    <source>
        <dbReference type="ARBA" id="ARBA00022723"/>
    </source>
</evidence>
<gene>
    <name evidence="11" type="ORF">RDB_LOCUS17815</name>
</gene>
<evidence type="ECO:0000256" key="7">
    <source>
        <dbReference type="ARBA" id="ARBA00023004"/>
    </source>
</evidence>
<evidence type="ECO:0000256" key="3">
    <source>
        <dbReference type="ARBA" id="ARBA00010617"/>
    </source>
</evidence>
<dbReference type="GO" id="GO:0005506">
    <property type="term" value="F:iron ion binding"/>
    <property type="evidence" value="ECO:0007669"/>
    <property type="project" value="InterPro"/>
</dbReference>
<dbReference type="PANTHER" id="PTHR46300">
    <property type="entry name" value="P450, PUTATIVE (EUROFUNG)-RELATED-RELATED"/>
    <property type="match status" value="1"/>
</dbReference>
<keyword evidence="4 9" id="KW-0349">Heme</keyword>
<dbReference type="InterPro" id="IPR050364">
    <property type="entry name" value="Cytochrome_P450_fung"/>
</dbReference>
<comment type="cofactor">
    <cofactor evidence="1 9">
        <name>heme</name>
        <dbReference type="ChEBI" id="CHEBI:30413"/>
    </cofactor>
</comment>
<evidence type="ECO:0000313" key="11">
    <source>
        <dbReference type="EMBL" id="CAE6359931.1"/>
    </source>
</evidence>
<evidence type="ECO:0000313" key="12">
    <source>
        <dbReference type="Proteomes" id="UP000663846"/>
    </source>
</evidence>
<dbReference type="GO" id="GO:0020037">
    <property type="term" value="F:heme binding"/>
    <property type="evidence" value="ECO:0007669"/>
    <property type="project" value="InterPro"/>
</dbReference>
<organism evidence="11 12">
    <name type="scientific">Rhizoctonia solani</name>
    <dbReference type="NCBI Taxonomy" id="456999"/>
    <lineage>
        <taxon>Eukaryota</taxon>
        <taxon>Fungi</taxon>
        <taxon>Dikarya</taxon>
        <taxon>Basidiomycota</taxon>
        <taxon>Agaricomycotina</taxon>
        <taxon>Agaricomycetes</taxon>
        <taxon>Cantharellales</taxon>
        <taxon>Ceratobasidiaceae</taxon>
        <taxon>Rhizoctonia</taxon>
    </lineage>
</organism>
<dbReference type="SUPFAM" id="SSF48264">
    <property type="entry name" value="Cytochrome P450"/>
    <property type="match status" value="1"/>
</dbReference>
<evidence type="ECO:0000256" key="4">
    <source>
        <dbReference type="ARBA" id="ARBA00022617"/>
    </source>
</evidence>
<protein>
    <recommendedName>
        <fullName evidence="13">O-methylsterigmatocystin oxidoreductase</fullName>
    </recommendedName>
</protein>
<accession>A0A8H2WAR6</accession>
<comment type="caution">
    <text evidence="11">The sequence shown here is derived from an EMBL/GenBank/DDBJ whole genome shotgun (WGS) entry which is preliminary data.</text>
</comment>
<evidence type="ECO:0000256" key="10">
    <source>
        <dbReference type="RuleBase" id="RU000461"/>
    </source>
</evidence>
<evidence type="ECO:0008006" key="13">
    <source>
        <dbReference type="Google" id="ProtNLM"/>
    </source>
</evidence>
<keyword evidence="6 10" id="KW-0560">Oxidoreductase</keyword>
<dbReference type="AlphaFoldDB" id="A0A8H2WAR6"/>
<dbReference type="GO" id="GO:0016705">
    <property type="term" value="F:oxidoreductase activity, acting on paired donors, with incorporation or reduction of molecular oxygen"/>
    <property type="evidence" value="ECO:0007669"/>
    <property type="project" value="InterPro"/>
</dbReference>
<evidence type="ECO:0000256" key="8">
    <source>
        <dbReference type="ARBA" id="ARBA00023033"/>
    </source>
</evidence>
<dbReference type="EMBL" id="CAJMWS010000089">
    <property type="protein sequence ID" value="CAE6359931.1"/>
    <property type="molecule type" value="Genomic_DNA"/>
</dbReference>
<dbReference type="InterPro" id="IPR017972">
    <property type="entry name" value="Cyt_P450_CS"/>
</dbReference>
<dbReference type="PANTHER" id="PTHR46300:SF7">
    <property type="entry name" value="P450, PUTATIVE (EUROFUNG)-RELATED"/>
    <property type="match status" value="1"/>
</dbReference>
<dbReference type="Proteomes" id="UP000663846">
    <property type="component" value="Unassembled WGS sequence"/>
</dbReference>
<dbReference type="Gene3D" id="1.10.630.10">
    <property type="entry name" value="Cytochrome P450"/>
    <property type="match status" value="1"/>
</dbReference>
<dbReference type="PROSITE" id="PS00086">
    <property type="entry name" value="CYTOCHROME_P450"/>
    <property type="match status" value="1"/>
</dbReference>
<dbReference type="InterPro" id="IPR036396">
    <property type="entry name" value="Cyt_P450_sf"/>
</dbReference>
<dbReference type="GO" id="GO:0004497">
    <property type="term" value="F:monooxygenase activity"/>
    <property type="evidence" value="ECO:0007669"/>
    <property type="project" value="UniProtKB-KW"/>
</dbReference>
<dbReference type="PRINTS" id="PR00463">
    <property type="entry name" value="EP450I"/>
</dbReference>